<accession>A0AAD4Q0T9</accession>
<gene>
    <name evidence="2" type="ORF">BGW36DRAFT_169459</name>
</gene>
<name>A0AAD4Q0T9_9EURO</name>
<evidence type="ECO:0000313" key="3">
    <source>
        <dbReference type="Proteomes" id="UP001201262"/>
    </source>
</evidence>
<dbReference type="AlphaFoldDB" id="A0AAD4Q0T9"/>
<dbReference type="EMBL" id="JAJTJA010000006">
    <property type="protein sequence ID" value="KAH8697563.1"/>
    <property type="molecule type" value="Genomic_DNA"/>
</dbReference>
<organism evidence="2 3">
    <name type="scientific">Talaromyces proteolyticus</name>
    <dbReference type="NCBI Taxonomy" id="1131652"/>
    <lineage>
        <taxon>Eukaryota</taxon>
        <taxon>Fungi</taxon>
        <taxon>Dikarya</taxon>
        <taxon>Ascomycota</taxon>
        <taxon>Pezizomycotina</taxon>
        <taxon>Eurotiomycetes</taxon>
        <taxon>Eurotiomycetidae</taxon>
        <taxon>Eurotiales</taxon>
        <taxon>Trichocomaceae</taxon>
        <taxon>Talaromyces</taxon>
        <taxon>Talaromyces sect. Bacilispori</taxon>
    </lineage>
</organism>
<sequence length="104" mass="11425">MLLSFLIVCTVIQRTASAIIRIDNMGILNLLNHPRRIPPCNTEWRNISGNNRAGANSTAFPDRHTWVDNHSSCNPAVISNGNGPSIDNTISARLNLFVVQVSDD</sequence>
<keyword evidence="3" id="KW-1185">Reference proteome</keyword>
<dbReference type="RefSeq" id="XP_046072264.1">
    <property type="nucleotide sequence ID" value="XM_046209640.1"/>
</dbReference>
<dbReference type="Proteomes" id="UP001201262">
    <property type="component" value="Unassembled WGS sequence"/>
</dbReference>
<comment type="caution">
    <text evidence="2">The sequence shown here is derived from an EMBL/GenBank/DDBJ whole genome shotgun (WGS) entry which is preliminary data.</text>
</comment>
<feature type="signal peptide" evidence="1">
    <location>
        <begin position="1"/>
        <end position="17"/>
    </location>
</feature>
<evidence type="ECO:0000256" key="1">
    <source>
        <dbReference type="SAM" id="SignalP"/>
    </source>
</evidence>
<keyword evidence="1" id="KW-0732">Signal</keyword>
<dbReference type="GeneID" id="70239927"/>
<evidence type="ECO:0008006" key="4">
    <source>
        <dbReference type="Google" id="ProtNLM"/>
    </source>
</evidence>
<protein>
    <recommendedName>
        <fullName evidence="4">Secreted protein</fullName>
    </recommendedName>
</protein>
<evidence type="ECO:0000313" key="2">
    <source>
        <dbReference type="EMBL" id="KAH8697563.1"/>
    </source>
</evidence>
<reference evidence="2" key="1">
    <citation type="submission" date="2021-12" db="EMBL/GenBank/DDBJ databases">
        <title>Convergent genome expansion in fungi linked to evolution of root-endophyte symbiosis.</title>
        <authorList>
            <consortium name="DOE Joint Genome Institute"/>
            <person name="Ke Y.-H."/>
            <person name="Bonito G."/>
            <person name="Liao H.-L."/>
            <person name="Looney B."/>
            <person name="Rojas-Flechas A."/>
            <person name="Nash J."/>
            <person name="Hameed K."/>
            <person name="Schadt C."/>
            <person name="Martin F."/>
            <person name="Crous P.W."/>
            <person name="Miettinen O."/>
            <person name="Magnuson J.K."/>
            <person name="Labbe J."/>
            <person name="Jacobson D."/>
            <person name="Doktycz M.J."/>
            <person name="Veneault-Fourrey C."/>
            <person name="Kuo A."/>
            <person name="Mondo S."/>
            <person name="Calhoun S."/>
            <person name="Riley R."/>
            <person name="Ohm R."/>
            <person name="LaButti K."/>
            <person name="Andreopoulos B."/>
            <person name="Pangilinan J."/>
            <person name="Nolan M."/>
            <person name="Tritt A."/>
            <person name="Clum A."/>
            <person name="Lipzen A."/>
            <person name="Daum C."/>
            <person name="Barry K."/>
            <person name="Grigoriev I.V."/>
            <person name="Vilgalys R."/>
        </authorList>
    </citation>
    <scope>NUCLEOTIDE SEQUENCE</scope>
    <source>
        <strain evidence="2">PMI_201</strain>
    </source>
</reference>
<feature type="chain" id="PRO_5041958361" description="Secreted protein" evidence="1">
    <location>
        <begin position="18"/>
        <end position="104"/>
    </location>
</feature>
<proteinExistence type="predicted"/>